<dbReference type="EMBL" id="RXFT01000006">
    <property type="protein sequence ID" value="RUR68675.1"/>
    <property type="molecule type" value="Genomic_DNA"/>
</dbReference>
<evidence type="ECO:0000313" key="2">
    <source>
        <dbReference type="Proteomes" id="UP000281118"/>
    </source>
</evidence>
<proteinExistence type="predicted"/>
<accession>A0A3S1A3X1</accession>
<dbReference type="RefSeq" id="WP_126022810.1">
    <property type="nucleotide sequence ID" value="NZ_RXFT01000006.1"/>
</dbReference>
<name>A0A3S1A3X1_9BURK</name>
<gene>
    <name evidence="1" type="ORF">EJP67_16560</name>
</gene>
<evidence type="ECO:0000313" key="1">
    <source>
        <dbReference type="EMBL" id="RUR68675.1"/>
    </source>
</evidence>
<sequence>MTIQMSTALRNALLDQIETTAGTAVKVQIRSGAQPANCAAADSGTLLAEFTLDSDWASAASAGVKTFTGLPKTATAGATGTAAHYRFKDNAGTTTHMQGTVTATGGGGDMTIDNTSIASGQSVQITSWTITAPGA</sequence>
<comment type="caution">
    <text evidence="1">The sequence shown here is derived from an EMBL/GenBank/DDBJ whole genome shotgun (WGS) entry which is preliminary data.</text>
</comment>
<dbReference type="AlphaFoldDB" id="A0A3S1A3X1"/>
<dbReference type="OrthoDB" id="8911665at2"/>
<organism evidence="1 2">
    <name type="scientific">Variovorax guangxiensis</name>
    <dbReference type="NCBI Taxonomy" id="1775474"/>
    <lineage>
        <taxon>Bacteria</taxon>
        <taxon>Pseudomonadati</taxon>
        <taxon>Pseudomonadota</taxon>
        <taxon>Betaproteobacteria</taxon>
        <taxon>Burkholderiales</taxon>
        <taxon>Comamonadaceae</taxon>
        <taxon>Variovorax</taxon>
    </lineage>
</organism>
<dbReference type="Proteomes" id="UP000281118">
    <property type="component" value="Unassembled WGS sequence"/>
</dbReference>
<protein>
    <submittedName>
        <fullName evidence="1">Uncharacterized protein</fullName>
    </submittedName>
</protein>
<reference evidence="1 2" key="1">
    <citation type="submission" date="2018-12" db="EMBL/GenBank/DDBJ databases">
        <title>The genome sequences of Variovorax guangxiensis DSM 27352.</title>
        <authorList>
            <person name="Gao J."/>
            <person name="Sun J."/>
        </authorList>
    </citation>
    <scope>NUCLEOTIDE SEQUENCE [LARGE SCALE GENOMIC DNA]</scope>
    <source>
        <strain evidence="1 2">DSM 27352</strain>
    </source>
</reference>